<keyword evidence="8" id="KW-0811">Translocation</keyword>
<comment type="subunit">
    <text evidence="8">Component of the TIM22 complex.</text>
</comment>
<keyword evidence="7 8" id="KW-0472">Membrane</keyword>
<comment type="function">
    <text evidence="8">Essential core component of the TIM22 complex, a complex that mediates the import and insertion of multi-pass transmembrane proteins into the mitochondrial inner membrane. In the TIM22 complex, it constitutes the voltage-activated and signal-gated channel. Forms a twin-pore translocase that uses the membrane potential as external driving force in 2 voltage-dependent steps.</text>
</comment>
<evidence type="ECO:0000256" key="8">
    <source>
        <dbReference type="RuleBase" id="RU367038"/>
    </source>
</evidence>
<evidence type="ECO:0000256" key="1">
    <source>
        <dbReference type="ARBA" id="ARBA00004448"/>
    </source>
</evidence>
<keyword evidence="8" id="KW-0813">Transport</keyword>
<dbReference type="RefSeq" id="XP_044566684.1">
    <property type="nucleotide sequence ID" value="XM_044702285.1"/>
</dbReference>
<dbReference type="VEuPathDB" id="AmoebaDB:FDP41_011832"/>
<feature type="compositionally biased region" description="Low complexity" evidence="9">
    <location>
        <begin position="14"/>
        <end position="46"/>
    </location>
</feature>
<feature type="transmembrane region" description="Helical" evidence="8">
    <location>
        <begin position="157"/>
        <end position="179"/>
    </location>
</feature>
<name>A0A6A5C4E9_NAEFO</name>
<keyword evidence="8" id="KW-0653">Protein transport</keyword>
<dbReference type="GO" id="GO:0030943">
    <property type="term" value="F:mitochondrion targeting sequence binding"/>
    <property type="evidence" value="ECO:0007669"/>
    <property type="project" value="TreeGrafter"/>
</dbReference>
<comment type="subcellular location">
    <subcellularLocation>
        <location evidence="1 8">Mitochondrion inner membrane</location>
        <topology evidence="1 8">Multi-pass membrane protein</topology>
    </subcellularLocation>
</comment>
<evidence type="ECO:0000313" key="11">
    <source>
        <dbReference type="Proteomes" id="UP000444721"/>
    </source>
</evidence>
<dbReference type="VEuPathDB" id="AmoebaDB:NfTy_022020"/>
<dbReference type="Proteomes" id="UP000444721">
    <property type="component" value="Unassembled WGS sequence"/>
</dbReference>
<comment type="similarity">
    <text evidence="2 8">Belongs to the Tim17/Tim22/Tim23 family.</text>
</comment>
<dbReference type="GO" id="GO:0008320">
    <property type="term" value="F:protein transmembrane transporter activity"/>
    <property type="evidence" value="ECO:0007669"/>
    <property type="project" value="UniProtKB-UniRule"/>
</dbReference>
<dbReference type="InterPro" id="IPR039175">
    <property type="entry name" value="TIM22"/>
</dbReference>
<keyword evidence="11" id="KW-1185">Reference proteome</keyword>
<evidence type="ECO:0000313" key="10">
    <source>
        <dbReference type="EMBL" id="KAF0981971.1"/>
    </source>
</evidence>
<dbReference type="PANTHER" id="PTHR14110">
    <property type="entry name" value="MITOCHONDRIAL IMPORT INNER MEMBRANE TRANSLOCASE SUBUNIT TIM22"/>
    <property type="match status" value="1"/>
</dbReference>
<accession>A0A6A5C4E9</accession>
<dbReference type="PANTHER" id="PTHR14110:SF0">
    <property type="entry name" value="MITOCHONDRIAL IMPORT INNER MEMBRANE TRANSLOCASE SUBUNIT TIM22"/>
    <property type="match status" value="1"/>
</dbReference>
<evidence type="ECO:0000256" key="7">
    <source>
        <dbReference type="ARBA" id="ARBA00023136"/>
    </source>
</evidence>
<gene>
    <name evidence="10" type="ORF">FDP41_011832</name>
</gene>
<keyword evidence="5 8" id="KW-1133">Transmembrane helix</keyword>
<feature type="compositionally biased region" description="Low complexity" evidence="9">
    <location>
        <begin position="85"/>
        <end position="115"/>
    </location>
</feature>
<organism evidence="10 11">
    <name type="scientific">Naegleria fowleri</name>
    <name type="common">Brain eating amoeba</name>
    <dbReference type="NCBI Taxonomy" id="5763"/>
    <lineage>
        <taxon>Eukaryota</taxon>
        <taxon>Discoba</taxon>
        <taxon>Heterolobosea</taxon>
        <taxon>Tetramitia</taxon>
        <taxon>Eutetramitia</taxon>
        <taxon>Vahlkampfiidae</taxon>
        <taxon>Naegleria</taxon>
    </lineage>
</organism>
<dbReference type="VEuPathDB" id="AmoebaDB:NF0049880"/>
<evidence type="ECO:0000256" key="3">
    <source>
        <dbReference type="ARBA" id="ARBA00022692"/>
    </source>
</evidence>
<dbReference type="GO" id="GO:0042721">
    <property type="term" value="C:TIM22 mitochondrial import inner membrane insertion complex"/>
    <property type="evidence" value="ECO:0007669"/>
    <property type="project" value="UniProtKB-UniRule"/>
</dbReference>
<comment type="caution">
    <text evidence="8">Lacks conserved residue(s) required for the propagation of feature annotation.</text>
</comment>
<comment type="caution">
    <text evidence="10">The sequence shown here is derived from an EMBL/GenBank/DDBJ whole genome shotgun (WGS) entry which is preliminary data.</text>
</comment>
<reference evidence="10 11" key="1">
    <citation type="journal article" date="2019" name="Sci. Rep.">
        <title>Nanopore sequencing improves the draft genome of the human pathogenic amoeba Naegleria fowleri.</title>
        <authorList>
            <person name="Liechti N."/>
            <person name="Schurch N."/>
            <person name="Bruggmann R."/>
            <person name="Wittwer M."/>
        </authorList>
    </citation>
    <scope>NUCLEOTIDE SEQUENCE [LARGE SCALE GENOMIC DNA]</scope>
    <source>
        <strain evidence="10 11">ATCC 30894</strain>
    </source>
</reference>
<proteinExistence type="inferred from homology"/>
<evidence type="ECO:0000256" key="9">
    <source>
        <dbReference type="SAM" id="MobiDB-lite"/>
    </source>
</evidence>
<dbReference type="EMBL" id="VFQX01000012">
    <property type="protein sequence ID" value="KAF0981971.1"/>
    <property type="molecule type" value="Genomic_DNA"/>
</dbReference>
<keyword evidence="4 8" id="KW-0999">Mitochondrion inner membrane</keyword>
<protein>
    <recommendedName>
        <fullName evidence="8">Mitochondrial import inner membrane translocase subunit TIM22</fullName>
    </recommendedName>
</protein>
<evidence type="ECO:0000256" key="6">
    <source>
        <dbReference type="ARBA" id="ARBA00023128"/>
    </source>
</evidence>
<dbReference type="GeneID" id="68119047"/>
<keyword evidence="3 8" id="KW-0812">Transmembrane</keyword>
<evidence type="ECO:0000256" key="2">
    <source>
        <dbReference type="ARBA" id="ARBA00008444"/>
    </source>
</evidence>
<feature type="region of interest" description="Disordered" evidence="9">
    <location>
        <begin position="1"/>
        <end position="46"/>
    </location>
</feature>
<dbReference type="GO" id="GO:0045039">
    <property type="term" value="P:protein insertion into mitochondrial inner membrane"/>
    <property type="evidence" value="ECO:0007669"/>
    <property type="project" value="UniProtKB-UniRule"/>
</dbReference>
<feature type="region of interest" description="Disordered" evidence="9">
    <location>
        <begin position="78"/>
        <end position="115"/>
    </location>
</feature>
<evidence type="ECO:0000256" key="5">
    <source>
        <dbReference type="ARBA" id="ARBA00022989"/>
    </source>
</evidence>
<sequence>MANNDDGSNTEYLNPPSSFSSPMMNSSSNNNTTTTTTTTSYYSPPTMSTFNPHEIYSKQQPSPVMMMHQQEPSNSMYINLPPNAIPFHHSSSSSDNNIPSSSSSSFQQPQQSQQRIIRPPPMSLFLEGADAAEQIQKQLTIKKAIETMTESCLSKSVFAAVAGTVLGGAFGIISTSFTLESTLMKTPQQIIREEQMTSREKIREYFRETKTRSVSMAKSFGAVGALYSLFECTLEKVRAKKDVKGSLMAGCLSGAVLARKAGVGAMVFGCLSFSAFSGAIDYFTEYS</sequence>
<evidence type="ECO:0000256" key="4">
    <source>
        <dbReference type="ARBA" id="ARBA00022792"/>
    </source>
</evidence>
<dbReference type="OrthoDB" id="75343at2759"/>
<feature type="compositionally biased region" description="Polar residues" evidence="9">
    <location>
        <begin position="1"/>
        <end position="12"/>
    </location>
</feature>
<dbReference type="AlphaFoldDB" id="A0A6A5C4E9"/>
<keyword evidence="6 8" id="KW-0496">Mitochondrion</keyword>
<dbReference type="Pfam" id="PF02466">
    <property type="entry name" value="Tim17"/>
    <property type="match status" value="1"/>
</dbReference>